<protein>
    <recommendedName>
        <fullName evidence="3">DUF4363 family protein</fullName>
    </recommendedName>
</protein>
<proteinExistence type="predicted"/>
<dbReference type="InterPro" id="IPR025373">
    <property type="entry name" value="DUF4363"/>
</dbReference>
<dbReference type="EMBL" id="FQXV01000001">
    <property type="protein sequence ID" value="SHH53839.1"/>
    <property type="molecule type" value="Genomic_DNA"/>
</dbReference>
<dbReference type="Proteomes" id="UP000183995">
    <property type="component" value="Unassembled WGS sequence"/>
</dbReference>
<dbReference type="RefSeq" id="WP_073075793.1">
    <property type="nucleotide sequence ID" value="NZ_FQXV01000001.1"/>
</dbReference>
<keyword evidence="2" id="KW-1185">Reference proteome</keyword>
<reference evidence="1 2" key="1">
    <citation type="submission" date="2016-11" db="EMBL/GenBank/DDBJ databases">
        <authorList>
            <person name="Jaros S."/>
            <person name="Januszkiewicz K."/>
            <person name="Wedrychowicz H."/>
        </authorList>
    </citation>
    <scope>NUCLEOTIDE SEQUENCE [LARGE SCALE GENOMIC DNA]</scope>
    <source>
        <strain evidence="1 2">DSM 10068</strain>
    </source>
</reference>
<gene>
    <name evidence="1" type="ORF">SAMN02745823_00219</name>
</gene>
<organism evidence="1 2">
    <name type="scientific">Sporobacter termitidis DSM 10068</name>
    <dbReference type="NCBI Taxonomy" id="1123282"/>
    <lineage>
        <taxon>Bacteria</taxon>
        <taxon>Bacillati</taxon>
        <taxon>Bacillota</taxon>
        <taxon>Clostridia</taxon>
        <taxon>Eubacteriales</taxon>
        <taxon>Oscillospiraceae</taxon>
        <taxon>Sporobacter</taxon>
    </lineage>
</organism>
<dbReference type="Pfam" id="PF14276">
    <property type="entry name" value="DUF4363"/>
    <property type="match status" value="1"/>
</dbReference>
<evidence type="ECO:0008006" key="3">
    <source>
        <dbReference type="Google" id="ProtNLM"/>
    </source>
</evidence>
<dbReference type="STRING" id="1123282.SAMN02745823_00219"/>
<name>A0A1M5TSZ9_9FIRM</name>
<evidence type="ECO:0000313" key="2">
    <source>
        <dbReference type="Proteomes" id="UP000183995"/>
    </source>
</evidence>
<dbReference type="AlphaFoldDB" id="A0A1M5TSZ9"/>
<evidence type="ECO:0000313" key="1">
    <source>
        <dbReference type="EMBL" id="SHH53839.1"/>
    </source>
</evidence>
<accession>A0A1M5TSZ9</accession>
<sequence length="126" mass="14002">MKKEIFIGCFLVLMLAAAIVNIHFLTKLTDNVVNLIEDSEKYAGQGDWETAEKKAEEAARLWSDSDTYTHLVLRHPEVETAMDAIYGFMEEIYAKEEGAAKGAAEAAISRMQSISAIEQIKIGSIF</sequence>